<dbReference type="GO" id="GO:0016538">
    <property type="term" value="F:cyclin-dependent protein serine/threonine kinase regulator activity"/>
    <property type="evidence" value="ECO:0007669"/>
    <property type="project" value="InterPro"/>
</dbReference>
<dbReference type="Proteomes" id="UP000887226">
    <property type="component" value="Unassembled WGS sequence"/>
</dbReference>
<sequence length="431" mass="48859">MAPATTSPAQPAQPVGPVGPESLVKVSTQYYFQQEINIKLVASGSNTQREEQYRIQGIQLLHDIRNALQLPAQTFTCAARYYHRFRMEHKDSEYQWQDAAVAALLCACKIEDTLKKSRDILCAMHNYRSSEQLSPDDPRFNSPSAIVLGLERLMLESSKFDFRNRTPHRSLLKLAKYLALPGPTTKLALAILNDSYKTWAPMKQTCTAMAFACLELACHLLNRDLEQIHGSEDIANKYEELGCLREEVMETLLDMTELYTHCQKFTTVGMMWDVDIFIQIRIHLNREMSEHNFERFCHSIDPATALAKLTPKTPITPASPEETRTNGHTNGQASGNGNSNGNFPSPSSSGGSKGVKQDTVRFMLEREQAREEQAVVERYWKVEYEEYEIEIEEPIPVAPVHHGRDRQGGGGYRGRDRGYHGHGHGKRGRRY</sequence>
<dbReference type="AlphaFoldDB" id="A0A9P8CE34"/>
<dbReference type="Gene3D" id="1.10.472.10">
    <property type="entry name" value="Cyclin-like"/>
    <property type="match status" value="2"/>
</dbReference>
<keyword evidence="3" id="KW-0195">Cyclin</keyword>
<accession>A0A9P8CE34</accession>
<feature type="region of interest" description="Disordered" evidence="4">
    <location>
        <begin position="308"/>
        <end position="355"/>
    </location>
</feature>
<comment type="caution">
    <text evidence="6">The sequence shown here is derived from an EMBL/GenBank/DDBJ whole genome shotgun (WGS) entry which is preliminary data.</text>
</comment>
<name>A0A9P8CE34_9HELO</name>
<proteinExistence type="inferred from homology"/>
<evidence type="ECO:0000256" key="4">
    <source>
        <dbReference type="SAM" id="MobiDB-lite"/>
    </source>
</evidence>
<gene>
    <name evidence="6" type="ORF">BJ878DRAFT_569754</name>
</gene>
<dbReference type="InterPro" id="IPR013763">
    <property type="entry name" value="Cyclin-like_dom"/>
</dbReference>
<evidence type="ECO:0000256" key="2">
    <source>
        <dbReference type="ARBA" id="ARBA00014912"/>
    </source>
</evidence>
<feature type="region of interest" description="Disordered" evidence="4">
    <location>
        <begin position="399"/>
        <end position="431"/>
    </location>
</feature>
<dbReference type="OrthoDB" id="4951845at2759"/>
<dbReference type="PANTHER" id="PTHR10026">
    <property type="entry name" value="CYCLIN"/>
    <property type="match status" value="1"/>
</dbReference>
<dbReference type="SUPFAM" id="SSF47954">
    <property type="entry name" value="Cyclin-like"/>
    <property type="match status" value="2"/>
</dbReference>
<protein>
    <recommendedName>
        <fullName evidence="2">RNA polymerase II holoenzyme cyclin-like subunit</fullName>
    </recommendedName>
</protein>
<evidence type="ECO:0000259" key="5">
    <source>
        <dbReference type="SMART" id="SM00385"/>
    </source>
</evidence>
<dbReference type="CDD" id="cd20546">
    <property type="entry name" value="CYCLIN_SpCG1C_ScCTK2-like_rpt2"/>
    <property type="match status" value="1"/>
</dbReference>
<feature type="compositionally biased region" description="Low complexity" evidence="4">
    <location>
        <begin position="330"/>
        <end position="350"/>
    </location>
</feature>
<dbReference type="InterPro" id="IPR036915">
    <property type="entry name" value="Cyclin-like_sf"/>
</dbReference>
<dbReference type="Pfam" id="PF00134">
    <property type="entry name" value="Cyclin_N"/>
    <property type="match status" value="1"/>
</dbReference>
<dbReference type="EMBL" id="MU254140">
    <property type="protein sequence ID" value="KAG9241906.1"/>
    <property type="molecule type" value="Genomic_DNA"/>
</dbReference>
<feature type="compositionally biased region" description="Basic residues" evidence="4">
    <location>
        <begin position="420"/>
        <end position="431"/>
    </location>
</feature>
<evidence type="ECO:0000256" key="1">
    <source>
        <dbReference type="ARBA" id="ARBA00008638"/>
    </source>
</evidence>
<comment type="similarity">
    <text evidence="1">Belongs to the cyclin family. Cyclin C subfamily.</text>
</comment>
<feature type="domain" description="Cyclin-like" evidence="5">
    <location>
        <begin position="59"/>
        <end position="156"/>
    </location>
</feature>
<reference evidence="6" key="1">
    <citation type="journal article" date="2021" name="IMA Fungus">
        <title>Genomic characterization of three marine fungi, including Emericellopsis atlantica sp. nov. with signatures of a generalist lifestyle and marine biomass degradation.</title>
        <authorList>
            <person name="Hagestad O.C."/>
            <person name="Hou L."/>
            <person name="Andersen J.H."/>
            <person name="Hansen E.H."/>
            <person name="Altermark B."/>
            <person name="Li C."/>
            <person name="Kuhnert E."/>
            <person name="Cox R.J."/>
            <person name="Crous P.W."/>
            <person name="Spatafora J.W."/>
            <person name="Lail K."/>
            <person name="Amirebrahimi M."/>
            <person name="Lipzen A."/>
            <person name="Pangilinan J."/>
            <person name="Andreopoulos W."/>
            <person name="Hayes R.D."/>
            <person name="Ng V."/>
            <person name="Grigoriev I.V."/>
            <person name="Jackson S.A."/>
            <person name="Sutton T.D.S."/>
            <person name="Dobson A.D.W."/>
            <person name="Rama T."/>
        </authorList>
    </citation>
    <scope>NUCLEOTIDE SEQUENCE</scope>
    <source>
        <strain evidence="6">TRa3180A</strain>
    </source>
</reference>
<dbReference type="InterPro" id="IPR043198">
    <property type="entry name" value="Cyclin/Ssn8"/>
</dbReference>
<organism evidence="6 7">
    <name type="scientific">Calycina marina</name>
    <dbReference type="NCBI Taxonomy" id="1763456"/>
    <lineage>
        <taxon>Eukaryota</taxon>
        <taxon>Fungi</taxon>
        <taxon>Dikarya</taxon>
        <taxon>Ascomycota</taxon>
        <taxon>Pezizomycotina</taxon>
        <taxon>Leotiomycetes</taxon>
        <taxon>Helotiales</taxon>
        <taxon>Pezizellaceae</taxon>
        <taxon>Calycina</taxon>
    </lineage>
</organism>
<evidence type="ECO:0000313" key="6">
    <source>
        <dbReference type="EMBL" id="KAG9241906.1"/>
    </source>
</evidence>
<dbReference type="GO" id="GO:0006357">
    <property type="term" value="P:regulation of transcription by RNA polymerase II"/>
    <property type="evidence" value="ECO:0007669"/>
    <property type="project" value="InterPro"/>
</dbReference>
<feature type="domain" description="Cyclin-like" evidence="5">
    <location>
        <begin position="169"/>
        <end position="257"/>
    </location>
</feature>
<evidence type="ECO:0000256" key="3">
    <source>
        <dbReference type="RuleBase" id="RU000383"/>
    </source>
</evidence>
<keyword evidence="7" id="KW-1185">Reference proteome</keyword>
<dbReference type="SMART" id="SM00385">
    <property type="entry name" value="CYCLIN"/>
    <property type="match status" value="2"/>
</dbReference>
<evidence type="ECO:0000313" key="7">
    <source>
        <dbReference type="Proteomes" id="UP000887226"/>
    </source>
</evidence>
<dbReference type="InterPro" id="IPR006671">
    <property type="entry name" value="Cyclin_N"/>
</dbReference>